<evidence type="ECO:0000256" key="3">
    <source>
        <dbReference type="ARBA" id="ARBA00022448"/>
    </source>
</evidence>
<evidence type="ECO:0000256" key="8">
    <source>
        <dbReference type="ARBA" id="ARBA00022989"/>
    </source>
</evidence>
<evidence type="ECO:0000313" key="13">
    <source>
        <dbReference type="EMBL" id="RHF71523.1"/>
    </source>
</evidence>
<feature type="compositionally biased region" description="Basic and acidic residues" evidence="10">
    <location>
        <begin position="63"/>
        <end position="102"/>
    </location>
</feature>
<evidence type="ECO:0000313" key="14">
    <source>
        <dbReference type="Proteomes" id="UP000284676"/>
    </source>
</evidence>
<feature type="region of interest" description="Disordered" evidence="10">
    <location>
        <begin position="51"/>
        <end position="102"/>
    </location>
</feature>
<dbReference type="EMBL" id="QRHL01000014">
    <property type="protein sequence ID" value="RHF71523.1"/>
    <property type="molecule type" value="Genomic_DNA"/>
</dbReference>
<keyword evidence="4" id="KW-1003">Cell membrane</keyword>
<keyword evidence="6 11" id="KW-0812">Transmembrane</keyword>
<dbReference type="GO" id="GO:0031992">
    <property type="term" value="F:energy transducer activity"/>
    <property type="evidence" value="ECO:0007669"/>
    <property type="project" value="TreeGrafter"/>
</dbReference>
<comment type="subcellular location">
    <subcellularLocation>
        <location evidence="1">Cell inner membrane</location>
        <topology evidence="1">Single-pass membrane protein</topology>
        <orientation evidence="1">Periplasmic side</orientation>
    </subcellularLocation>
</comment>
<dbReference type="GO" id="GO:0015031">
    <property type="term" value="P:protein transport"/>
    <property type="evidence" value="ECO:0007669"/>
    <property type="project" value="UniProtKB-KW"/>
</dbReference>
<dbReference type="Gene3D" id="3.30.1150.10">
    <property type="match status" value="1"/>
</dbReference>
<dbReference type="RefSeq" id="WP_117708990.1">
    <property type="nucleotide sequence ID" value="NZ_JADYUV010000010.1"/>
</dbReference>
<dbReference type="PANTHER" id="PTHR33446">
    <property type="entry name" value="PROTEIN TONB-RELATED"/>
    <property type="match status" value="1"/>
</dbReference>
<evidence type="ECO:0000256" key="9">
    <source>
        <dbReference type="ARBA" id="ARBA00023136"/>
    </source>
</evidence>
<evidence type="ECO:0000256" key="2">
    <source>
        <dbReference type="ARBA" id="ARBA00006555"/>
    </source>
</evidence>
<keyword evidence="5" id="KW-0997">Cell inner membrane</keyword>
<evidence type="ECO:0000259" key="12">
    <source>
        <dbReference type="PROSITE" id="PS52015"/>
    </source>
</evidence>
<dbReference type="SUPFAM" id="SSF74653">
    <property type="entry name" value="TolA/TonB C-terminal domain"/>
    <property type="match status" value="1"/>
</dbReference>
<dbReference type="InterPro" id="IPR051045">
    <property type="entry name" value="TonB-dependent_transducer"/>
</dbReference>
<proteinExistence type="inferred from homology"/>
<dbReference type="Proteomes" id="UP000284676">
    <property type="component" value="Unassembled WGS sequence"/>
</dbReference>
<feature type="transmembrane region" description="Helical" evidence="11">
    <location>
        <begin position="6"/>
        <end position="28"/>
    </location>
</feature>
<evidence type="ECO:0000256" key="11">
    <source>
        <dbReference type="SAM" id="Phobius"/>
    </source>
</evidence>
<evidence type="ECO:0000256" key="1">
    <source>
        <dbReference type="ARBA" id="ARBA00004383"/>
    </source>
</evidence>
<protein>
    <submittedName>
        <fullName evidence="13">Energy transducer TonB</fullName>
    </submittedName>
</protein>
<evidence type="ECO:0000256" key="4">
    <source>
        <dbReference type="ARBA" id="ARBA00022475"/>
    </source>
</evidence>
<sequence length="312" mass="34519">MKKDDGISILLSIIINIIIVLLIPSLSANKVENKKIKIGLVAYENKNRTKLEGQKNSNTSQKKTAEELKKIPPKKEVTKVEKPVEKKQEVKKEEKKTTPKSDKIDLSALNNIASSVSVPKVEVMTSVQPKSSGYREVAVLEISKKELQSGVTSKNKASENITLSKELISAENEKLELNDEDKIAFNSEIGKDSSFDRILQISGETEGLPSGYRLGTEDGDIVARWDTSNREPVYPESAQLKGLHGSVKIRMNIDENGNVKTLKLEKGSGVPEINNAIEEVGRTWKIYLSKNGLSVKGDVILEYNFTLKGKVN</sequence>
<accession>A0A414PSK5</accession>
<organism evidence="13 14">
    <name type="scientific">Fusobacterium mortiferum</name>
    <dbReference type="NCBI Taxonomy" id="850"/>
    <lineage>
        <taxon>Bacteria</taxon>
        <taxon>Fusobacteriati</taxon>
        <taxon>Fusobacteriota</taxon>
        <taxon>Fusobacteriia</taxon>
        <taxon>Fusobacteriales</taxon>
        <taxon>Fusobacteriaceae</taxon>
        <taxon>Fusobacterium</taxon>
    </lineage>
</organism>
<dbReference type="PROSITE" id="PS52015">
    <property type="entry name" value="TONB_CTD"/>
    <property type="match status" value="1"/>
</dbReference>
<evidence type="ECO:0000256" key="10">
    <source>
        <dbReference type="SAM" id="MobiDB-lite"/>
    </source>
</evidence>
<reference evidence="13 14" key="1">
    <citation type="submission" date="2018-08" db="EMBL/GenBank/DDBJ databases">
        <title>A genome reference for cultivated species of the human gut microbiota.</title>
        <authorList>
            <person name="Zou Y."/>
            <person name="Xue W."/>
            <person name="Luo G."/>
        </authorList>
    </citation>
    <scope>NUCLEOTIDE SEQUENCE [LARGE SCALE GENOMIC DNA]</scope>
    <source>
        <strain evidence="13 14">AM25-1</strain>
    </source>
</reference>
<evidence type="ECO:0000256" key="5">
    <source>
        <dbReference type="ARBA" id="ARBA00022519"/>
    </source>
</evidence>
<dbReference type="AlphaFoldDB" id="A0A414PSK5"/>
<dbReference type="GO" id="GO:0098797">
    <property type="term" value="C:plasma membrane protein complex"/>
    <property type="evidence" value="ECO:0007669"/>
    <property type="project" value="TreeGrafter"/>
</dbReference>
<name>A0A414PSK5_FUSMR</name>
<keyword evidence="8 11" id="KW-1133">Transmembrane helix</keyword>
<keyword evidence="7" id="KW-0653">Protein transport</keyword>
<feature type="domain" description="TonB C-terminal" evidence="12">
    <location>
        <begin position="219"/>
        <end position="312"/>
    </location>
</feature>
<keyword evidence="3" id="KW-0813">Transport</keyword>
<evidence type="ECO:0000256" key="7">
    <source>
        <dbReference type="ARBA" id="ARBA00022927"/>
    </source>
</evidence>
<keyword evidence="9 11" id="KW-0472">Membrane</keyword>
<dbReference type="InterPro" id="IPR037682">
    <property type="entry name" value="TonB_C"/>
</dbReference>
<gene>
    <name evidence="13" type="ORF">DW663_08310</name>
</gene>
<dbReference type="Pfam" id="PF03544">
    <property type="entry name" value="TonB_C"/>
    <property type="match status" value="1"/>
</dbReference>
<comment type="similarity">
    <text evidence="2">Belongs to the TonB family.</text>
</comment>
<dbReference type="PANTHER" id="PTHR33446:SF2">
    <property type="entry name" value="PROTEIN TONB"/>
    <property type="match status" value="1"/>
</dbReference>
<dbReference type="NCBIfam" id="TIGR01352">
    <property type="entry name" value="tonB_Cterm"/>
    <property type="match status" value="1"/>
</dbReference>
<evidence type="ECO:0000256" key="6">
    <source>
        <dbReference type="ARBA" id="ARBA00022692"/>
    </source>
</evidence>
<comment type="caution">
    <text evidence="13">The sequence shown here is derived from an EMBL/GenBank/DDBJ whole genome shotgun (WGS) entry which is preliminary data.</text>
</comment>
<dbReference type="InterPro" id="IPR006260">
    <property type="entry name" value="TonB/TolA_C"/>
</dbReference>
<dbReference type="GO" id="GO:0055085">
    <property type="term" value="P:transmembrane transport"/>
    <property type="evidence" value="ECO:0007669"/>
    <property type="project" value="InterPro"/>
</dbReference>